<sequence length="37" mass="4296">MGLGRRANQVMVRKLFLLLSFSILFHSTVHYLMSICI</sequence>
<evidence type="ECO:0000313" key="2">
    <source>
        <dbReference type="EMBL" id="MBX20511.1"/>
    </source>
</evidence>
<keyword evidence="1" id="KW-0812">Transmembrane</keyword>
<dbReference type="EMBL" id="GGEC01040027">
    <property type="protein sequence ID" value="MBX20511.1"/>
    <property type="molecule type" value="Transcribed_RNA"/>
</dbReference>
<proteinExistence type="predicted"/>
<name>A0A2P2LRB1_RHIMU</name>
<keyword evidence="1" id="KW-0472">Membrane</keyword>
<dbReference type="AlphaFoldDB" id="A0A2P2LRB1"/>
<protein>
    <submittedName>
        <fullName evidence="2">Uncharacterized protein</fullName>
    </submittedName>
</protein>
<feature type="transmembrane region" description="Helical" evidence="1">
    <location>
        <begin position="15"/>
        <end position="33"/>
    </location>
</feature>
<reference evidence="2" key="1">
    <citation type="submission" date="2018-02" db="EMBL/GenBank/DDBJ databases">
        <title>Rhizophora mucronata_Transcriptome.</title>
        <authorList>
            <person name="Meera S.P."/>
            <person name="Sreeshan A."/>
            <person name="Augustine A."/>
        </authorList>
    </citation>
    <scope>NUCLEOTIDE SEQUENCE</scope>
    <source>
        <tissue evidence="2">Leaf</tissue>
    </source>
</reference>
<organism evidence="2">
    <name type="scientific">Rhizophora mucronata</name>
    <name type="common">Asiatic mangrove</name>
    <dbReference type="NCBI Taxonomy" id="61149"/>
    <lineage>
        <taxon>Eukaryota</taxon>
        <taxon>Viridiplantae</taxon>
        <taxon>Streptophyta</taxon>
        <taxon>Embryophyta</taxon>
        <taxon>Tracheophyta</taxon>
        <taxon>Spermatophyta</taxon>
        <taxon>Magnoliopsida</taxon>
        <taxon>eudicotyledons</taxon>
        <taxon>Gunneridae</taxon>
        <taxon>Pentapetalae</taxon>
        <taxon>rosids</taxon>
        <taxon>fabids</taxon>
        <taxon>Malpighiales</taxon>
        <taxon>Rhizophoraceae</taxon>
        <taxon>Rhizophora</taxon>
    </lineage>
</organism>
<accession>A0A2P2LRB1</accession>
<evidence type="ECO:0000256" key="1">
    <source>
        <dbReference type="SAM" id="Phobius"/>
    </source>
</evidence>
<keyword evidence="1" id="KW-1133">Transmembrane helix</keyword>